<reference evidence="2 3" key="1">
    <citation type="submission" date="2022-05" db="EMBL/GenBank/DDBJ databases">
        <authorList>
            <consortium name="Genoscope - CEA"/>
            <person name="William W."/>
        </authorList>
    </citation>
    <scope>NUCLEOTIDE SEQUENCE [LARGE SCALE GENOMIC DNA]</scope>
</reference>
<protein>
    <submittedName>
        <fullName evidence="2">Uncharacterized protein</fullName>
    </submittedName>
</protein>
<accession>A0ABN8STS3</accession>
<proteinExistence type="predicted"/>
<keyword evidence="3" id="KW-1185">Reference proteome</keyword>
<dbReference type="EMBL" id="CALNXI010003667">
    <property type="protein sequence ID" value="CAH3193988.1"/>
    <property type="molecule type" value="Genomic_DNA"/>
</dbReference>
<dbReference type="Proteomes" id="UP001159427">
    <property type="component" value="Unassembled WGS sequence"/>
</dbReference>
<feature type="region of interest" description="Disordered" evidence="1">
    <location>
        <begin position="37"/>
        <end position="60"/>
    </location>
</feature>
<sequence length="137" mass="15818">MLSRVKLTNAHTVRGRPTLKNNTECFRNGLVRELKEKLRKSSRHSMTSKTHGPRRRNNKSEYQECTCKMDKSLNRGMFNKFESRKICVAGYQCDNSDFDFCIAEHNELPVIKICSDEGRDDCQQSKLKGTEASLELL</sequence>
<name>A0ABN8STS3_9CNID</name>
<comment type="caution">
    <text evidence="2">The sequence shown here is derived from an EMBL/GenBank/DDBJ whole genome shotgun (WGS) entry which is preliminary data.</text>
</comment>
<evidence type="ECO:0000313" key="2">
    <source>
        <dbReference type="EMBL" id="CAH3193988.1"/>
    </source>
</evidence>
<evidence type="ECO:0000313" key="3">
    <source>
        <dbReference type="Proteomes" id="UP001159427"/>
    </source>
</evidence>
<evidence type="ECO:0000256" key="1">
    <source>
        <dbReference type="SAM" id="MobiDB-lite"/>
    </source>
</evidence>
<gene>
    <name evidence="2" type="ORF">PEVE_00026903</name>
</gene>
<organism evidence="2 3">
    <name type="scientific">Porites evermanni</name>
    <dbReference type="NCBI Taxonomy" id="104178"/>
    <lineage>
        <taxon>Eukaryota</taxon>
        <taxon>Metazoa</taxon>
        <taxon>Cnidaria</taxon>
        <taxon>Anthozoa</taxon>
        <taxon>Hexacorallia</taxon>
        <taxon>Scleractinia</taxon>
        <taxon>Fungiina</taxon>
        <taxon>Poritidae</taxon>
        <taxon>Porites</taxon>
    </lineage>
</organism>